<proteinExistence type="predicted"/>
<dbReference type="EMBL" id="CP159992">
    <property type="protein sequence ID" value="XCP96325.1"/>
    <property type="molecule type" value="Genomic_DNA"/>
</dbReference>
<evidence type="ECO:0000313" key="1">
    <source>
        <dbReference type="EMBL" id="XCP96325.1"/>
    </source>
</evidence>
<gene>
    <name evidence="1" type="ORF">ABXS70_06365</name>
</gene>
<dbReference type="AlphaFoldDB" id="A0AAU8NHA2"/>
<organism evidence="1">
    <name type="scientific">Paenibacillus sp. AN1007</name>
    <dbReference type="NCBI Taxonomy" id="3151385"/>
    <lineage>
        <taxon>Bacteria</taxon>
        <taxon>Bacillati</taxon>
        <taxon>Bacillota</taxon>
        <taxon>Bacilli</taxon>
        <taxon>Bacillales</taxon>
        <taxon>Paenibacillaceae</taxon>
        <taxon>Paenibacillus</taxon>
    </lineage>
</organism>
<name>A0AAU8NHA2_9BACL</name>
<sequence length="59" mass="6419">MKKGLSVVLYPLFWILGALSILGGNGNSIGNMVLFGKDIATDQSYDGQAIYDQIERRNG</sequence>
<reference evidence="1" key="1">
    <citation type="submission" date="2024-05" db="EMBL/GenBank/DDBJ databases">
        <title>Draft genome assemblies of 36 bacteria isolated from hibernating arctic ground squirrels.</title>
        <authorList>
            <person name="McKee H."/>
            <person name="Mullen L."/>
            <person name="Drown D.M."/>
            <person name="Duddleston K.N."/>
        </authorList>
    </citation>
    <scope>NUCLEOTIDE SEQUENCE</scope>
    <source>
        <strain evidence="1">AN1007</strain>
    </source>
</reference>
<protein>
    <submittedName>
        <fullName evidence="1">Uncharacterized protein</fullName>
    </submittedName>
</protein>
<accession>A0AAU8NHA2</accession>
<dbReference type="RefSeq" id="WP_342552019.1">
    <property type="nucleotide sequence ID" value="NZ_CP159992.1"/>
</dbReference>